<keyword evidence="2" id="KW-1185">Reference proteome</keyword>
<dbReference type="SUPFAM" id="SSF53335">
    <property type="entry name" value="S-adenosyl-L-methionine-dependent methyltransferases"/>
    <property type="match status" value="1"/>
</dbReference>
<dbReference type="EMBL" id="QUNO01000003">
    <property type="protein sequence ID" value="REH52011.1"/>
    <property type="molecule type" value="Genomic_DNA"/>
</dbReference>
<dbReference type="InterPro" id="IPR006764">
    <property type="entry name" value="SAM_dep_MeTrfase_SAV2177_type"/>
</dbReference>
<dbReference type="GO" id="GO:0008168">
    <property type="term" value="F:methyltransferase activity"/>
    <property type="evidence" value="ECO:0007669"/>
    <property type="project" value="UniProtKB-KW"/>
</dbReference>
<dbReference type="Proteomes" id="UP000256269">
    <property type="component" value="Unassembled WGS sequence"/>
</dbReference>
<dbReference type="Gene3D" id="3.40.50.150">
    <property type="entry name" value="Vaccinia Virus protein VP39"/>
    <property type="match status" value="1"/>
</dbReference>
<dbReference type="InterPro" id="IPR029063">
    <property type="entry name" value="SAM-dependent_MTases_sf"/>
</dbReference>
<keyword evidence="1" id="KW-0489">Methyltransferase</keyword>
<name>A0A3E0I055_9PSEU</name>
<dbReference type="Pfam" id="PF04672">
    <property type="entry name" value="Methyltransf_19"/>
    <property type="match status" value="1"/>
</dbReference>
<sequence length="271" mass="29536">MELPDWVPATMDVSRPSPARMYDYYLGGTHNFEVDRDAAERAIAAMPYTIQGARGNRDYLRRAVRLLVDSGIRQLLDLGSGIPTVGNVHEVAQRRDPTTRVVYVDIDPVAVAHSTAILRHNPLAAVVQADMRDVDAVLGNPEVRGLIDFDEPVGLIMASVLHFVPDSSRPAEIVAAYRDAVPAGSHLALSHIGSNEAPDNSTGMLADFKAVYQNTTNPVVLRTRAQIESLFAGFDLLEPGVVLVHQWRPDTDQEMPAKLPPGYGGVGVKRE</sequence>
<accession>A0A3E0I055</accession>
<reference evidence="1 2" key="1">
    <citation type="submission" date="2018-08" db="EMBL/GenBank/DDBJ databases">
        <title>Genomic Encyclopedia of Archaeal and Bacterial Type Strains, Phase II (KMG-II): from individual species to whole genera.</title>
        <authorList>
            <person name="Goeker M."/>
        </authorList>
    </citation>
    <scope>NUCLEOTIDE SEQUENCE [LARGE SCALE GENOMIC DNA]</scope>
    <source>
        <strain evidence="1 2">DSM 45791</strain>
    </source>
</reference>
<keyword evidence="1" id="KW-0808">Transferase</keyword>
<dbReference type="GO" id="GO:0032259">
    <property type="term" value="P:methylation"/>
    <property type="evidence" value="ECO:0007669"/>
    <property type="project" value="UniProtKB-KW"/>
</dbReference>
<dbReference type="AlphaFoldDB" id="A0A3E0I055"/>
<protein>
    <submittedName>
        <fullName evidence="1">S-adenosyl methyltransferase</fullName>
    </submittedName>
</protein>
<dbReference type="PIRSF" id="PIRSF017393">
    <property type="entry name" value="MTase_SAV2177"/>
    <property type="match status" value="1"/>
</dbReference>
<evidence type="ECO:0000313" key="1">
    <source>
        <dbReference type="EMBL" id="REH52011.1"/>
    </source>
</evidence>
<gene>
    <name evidence="1" type="ORF">BCF44_103460</name>
</gene>
<evidence type="ECO:0000313" key="2">
    <source>
        <dbReference type="Proteomes" id="UP000256269"/>
    </source>
</evidence>
<organism evidence="1 2">
    <name type="scientific">Kutzneria buriramensis</name>
    <dbReference type="NCBI Taxonomy" id="1045776"/>
    <lineage>
        <taxon>Bacteria</taxon>
        <taxon>Bacillati</taxon>
        <taxon>Actinomycetota</taxon>
        <taxon>Actinomycetes</taxon>
        <taxon>Pseudonocardiales</taxon>
        <taxon>Pseudonocardiaceae</taxon>
        <taxon>Kutzneria</taxon>
    </lineage>
</organism>
<proteinExistence type="predicted"/>
<dbReference type="OrthoDB" id="5175904at2"/>
<comment type="caution">
    <text evidence="1">The sequence shown here is derived from an EMBL/GenBank/DDBJ whole genome shotgun (WGS) entry which is preliminary data.</text>
</comment>
<dbReference type="RefSeq" id="WP_116174007.1">
    <property type="nucleotide sequence ID" value="NZ_CP144375.1"/>
</dbReference>